<dbReference type="PROSITE" id="PS50977">
    <property type="entry name" value="HTH_TETR_2"/>
    <property type="match status" value="1"/>
</dbReference>
<proteinExistence type="predicted"/>
<dbReference type="PANTHER" id="PTHR30055">
    <property type="entry name" value="HTH-TYPE TRANSCRIPTIONAL REGULATOR RUTR"/>
    <property type="match status" value="1"/>
</dbReference>
<dbReference type="PANTHER" id="PTHR30055:SF235">
    <property type="entry name" value="TRANSCRIPTIONAL REGULATORY PROTEIN"/>
    <property type="match status" value="1"/>
</dbReference>
<dbReference type="Gene3D" id="1.10.357.10">
    <property type="entry name" value="Tetracycline Repressor, domain 2"/>
    <property type="match status" value="1"/>
</dbReference>
<dbReference type="PRINTS" id="PR00455">
    <property type="entry name" value="HTHTETR"/>
</dbReference>
<evidence type="ECO:0000256" key="1">
    <source>
        <dbReference type="ARBA" id="ARBA00023125"/>
    </source>
</evidence>
<keyword evidence="5" id="KW-1185">Reference proteome</keyword>
<dbReference type="InterPro" id="IPR009057">
    <property type="entry name" value="Homeodomain-like_sf"/>
</dbReference>
<dbReference type="Proteomes" id="UP001160334">
    <property type="component" value="Unassembled WGS sequence"/>
</dbReference>
<dbReference type="EMBL" id="JARXVC010000002">
    <property type="protein sequence ID" value="MDH6280080.1"/>
    <property type="molecule type" value="Genomic_DNA"/>
</dbReference>
<keyword evidence="1 2" id="KW-0238">DNA-binding</keyword>
<dbReference type="InterPro" id="IPR041678">
    <property type="entry name" value="TetR_C_16"/>
</dbReference>
<dbReference type="InterPro" id="IPR001647">
    <property type="entry name" value="HTH_TetR"/>
</dbReference>
<protein>
    <submittedName>
        <fullName evidence="4">AcrR family transcriptional regulator</fullName>
    </submittedName>
</protein>
<feature type="DNA-binding region" description="H-T-H motif" evidence="2">
    <location>
        <begin position="41"/>
        <end position="60"/>
    </location>
</feature>
<organism evidence="4 5">
    <name type="scientific">Prescottella agglutinans</name>
    <dbReference type="NCBI Taxonomy" id="1644129"/>
    <lineage>
        <taxon>Bacteria</taxon>
        <taxon>Bacillati</taxon>
        <taxon>Actinomycetota</taxon>
        <taxon>Actinomycetes</taxon>
        <taxon>Mycobacteriales</taxon>
        <taxon>Nocardiaceae</taxon>
        <taxon>Prescottella</taxon>
    </lineage>
</organism>
<evidence type="ECO:0000313" key="4">
    <source>
        <dbReference type="EMBL" id="MDH6280080.1"/>
    </source>
</evidence>
<sequence>MAEPTAPPTRPGRRPGPSITRDRILRAARHQFADKGFDHTTIRAIASEAGVDSALVHHYFGTKQQLLVEAIALPMDPTAIIRTFESVPVDRLGEALARTVIGIWDSPHQPAVVAAVRSALTGGREGLLRSFLLEVALRDVVPRVDSPPGTGELRVALVASQMAGLFVTRHLLGVKALGALSTDEAARLIAPTLQRYLTGPLD</sequence>
<dbReference type="Pfam" id="PF17920">
    <property type="entry name" value="TetR_C_16"/>
    <property type="match status" value="1"/>
</dbReference>
<dbReference type="InterPro" id="IPR050109">
    <property type="entry name" value="HTH-type_TetR-like_transc_reg"/>
</dbReference>
<reference evidence="4 5" key="1">
    <citation type="submission" date="2023-04" db="EMBL/GenBank/DDBJ databases">
        <title>Forest soil microbial communities from Buena Vista Peninsula, Colon Province, Panama.</title>
        <authorList>
            <person name="Bouskill N."/>
        </authorList>
    </citation>
    <scope>NUCLEOTIDE SEQUENCE [LARGE SCALE GENOMIC DNA]</scope>
    <source>
        <strain evidence="4 5">CFH S0262</strain>
    </source>
</reference>
<evidence type="ECO:0000259" key="3">
    <source>
        <dbReference type="PROSITE" id="PS50977"/>
    </source>
</evidence>
<accession>A0ABT6M703</accession>
<dbReference type="RefSeq" id="WP_280759417.1">
    <property type="nucleotide sequence ID" value="NZ_JARXVC010000002.1"/>
</dbReference>
<dbReference type="Pfam" id="PF00440">
    <property type="entry name" value="TetR_N"/>
    <property type="match status" value="1"/>
</dbReference>
<evidence type="ECO:0000256" key="2">
    <source>
        <dbReference type="PROSITE-ProRule" id="PRU00335"/>
    </source>
</evidence>
<dbReference type="SUPFAM" id="SSF48498">
    <property type="entry name" value="Tetracyclin repressor-like, C-terminal domain"/>
    <property type="match status" value="1"/>
</dbReference>
<feature type="domain" description="HTH tetR-type" evidence="3">
    <location>
        <begin position="18"/>
        <end position="78"/>
    </location>
</feature>
<gene>
    <name evidence="4" type="ORF">M2280_001289</name>
</gene>
<dbReference type="Gene3D" id="1.10.10.60">
    <property type="entry name" value="Homeodomain-like"/>
    <property type="match status" value="1"/>
</dbReference>
<name>A0ABT6M703_9NOCA</name>
<dbReference type="SUPFAM" id="SSF46689">
    <property type="entry name" value="Homeodomain-like"/>
    <property type="match status" value="1"/>
</dbReference>
<dbReference type="InterPro" id="IPR036271">
    <property type="entry name" value="Tet_transcr_reg_TetR-rel_C_sf"/>
</dbReference>
<evidence type="ECO:0000313" key="5">
    <source>
        <dbReference type="Proteomes" id="UP001160334"/>
    </source>
</evidence>
<comment type="caution">
    <text evidence="4">The sequence shown here is derived from an EMBL/GenBank/DDBJ whole genome shotgun (WGS) entry which is preliminary data.</text>
</comment>